<dbReference type="GO" id="GO:0032259">
    <property type="term" value="P:methylation"/>
    <property type="evidence" value="ECO:0007669"/>
    <property type="project" value="UniProtKB-KW"/>
</dbReference>
<dbReference type="EMBL" id="ML122293">
    <property type="protein sequence ID" value="RPD55703.1"/>
    <property type="molecule type" value="Genomic_DNA"/>
</dbReference>
<dbReference type="GO" id="GO:0008168">
    <property type="term" value="F:methyltransferase activity"/>
    <property type="evidence" value="ECO:0007669"/>
    <property type="project" value="UniProtKB-KW"/>
</dbReference>
<evidence type="ECO:0000259" key="1">
    <source>
        <dbReference type="Pfam" id="PF13649"/>
    </source>
</evidence>
<evidence type="ECO:0000313" key="3">
    <source>
        <dbReference type="Proteomes" id="UP000313359"/>
    </source>
</evidence>
<keyword evidence="3" id="KW-1185">Reference proteome</keyword>
<proteinExistence type="predicted"/>
<dbReference type="PANTHER" id="PTHR42912">
    <property type="entry name" value="METHYLTRANSFERASE"/>
    <property type="match status" value="1"/>
</dbReference>
<dbReference type="Gene3D" id="3.40.50.150">
    <property type="entry name" value="Vaccinia Virus protein VP39"/>
    <property type="match status" value="1"/>
</dbReference>
<gene>
    <name evidence="2" type="ORF">L227DRAFT_554612</name>
</gene>
<feature type="domain" description="Methyltransferase" evidence="1">
    <location>
        <begin position="44"/>
        <end position="144"/>
    </location>
</feature>
<keyword evidence="2" id="KW-0489">Methyltransferase</keyword>
<dbReference type="InterPro" id="IPR050508">
    <property type="entry name" value="Methyltransf_Superfamily"/>
</dbReference>
<accession>A0A5C2RXC4</accession>
<dbReference type="Proteomes" id="UP000313359">
    <property type="component" value="Unassembled WGS sequence"/>
</dbReference>
<organism evidence="2 3">
    <name type="scientific">Lentinus tigrinus ALCF2SS1-6</name>
    <dbReference type="NCBI Taxonomy" id="1328759"/>
    <lineage>
        <taxon>Eukaryota</taxon>
        <taxon>Fungi</taxon>
        <taxon>Dikarya</taxon>
        <taxon>Basidiomycota</taxon>
        <taxon>Agaricomycotina</taxon>
        <taxon>Agaricomycetes</taxon>
        <taxon>Polyporales</taxon>
        <taxon>Polyporaceae</taxon>
        <taxon>Lentinus</taxon>
    </lineage>
</organism>
<name>A0A5C2RXC4_9APHY</name>
<dbReference type="CDD" id="cd02440">
    <property type="entry name" value="AdoMet_MTases"/>
    <property type="match status" value="1"/>
</dbReference>
<dbReference type="InterPro" id="IPR041698">
    <property type="entry name" value="Methyltransf_25"/>
</dbReference>
<sequence length="283" mass="31588">MDWQDPETAKKYKEKAETLTGPFALQLVRQCGLDRVDGSSELVILDNACGTGIVTHHIYETLSPAAKAKLQVVCGDLSPWMVKSVQERIGQNGWAGASAKVVDAWRMDLPSNHFTHVLTNFALTDFADSRAFLAESFRVLRPSGVLALTIFERVGWHPIAAAAIQRIPRAPRVPTLKERIGDSLDDWTDPVFIAEEIRKAGFEDVQTVLHTNVSKIPNAEEYLKIHGELTVLARAWTEEEKARVSPHFHAVLLEELRSRFGDGEISLEWRAWGITSRVPANKS</sequence>
<evidence type="ECO:0000313" key="2">
    <source>
        <dbReference type="EMBL" id="RPD55703.1"/>
    </source>
</evidence>
<reference evidence="2" key="1">
    <citation type="journal article" date="2018" name="Genome Biol. Evol.">
        <title>Genomics and development of Lentinus tigrinus, a white-rot wood-decaying mushroom with dimorphic fruiting bodies.</title>
        <authorList>
            <person name="Wu B."/>
            <person name="Xu Z."/>
            <person name="Knudson A."/>
            <person name="Carlson A."/>
            <person name="Chen N."/>
            <person name="Kovaka S."/>
            <person name="LaButti K."/>
            <person name="Lipzen A."/>
            <person name="Pennachio C."/>
            <person name="Riley R."/>
            <person name="Schakwitz W."/>
            <person name="Umezawa K."/>
            <person name="Ohm R.A."/>
            <person name="Grigoriev I.V."/>
            <person name="Nagy L.G."/>
            <person name="Gibbons J."/>
            <person name="Hibbett D."/>
        </authorList>
    </citation>
    <scope>NUCLEOTIDE SEQUENCE [LARGE SCALE GENOMIC DNA]</scope>
    <source>
        <strain evidence="2">ALCF2SS1-6</strain>
    </source>
</reference>
<dbReference type="OrthoDB" id="3355826at2759"/>
<dbReference type="InterPro" id="IPR029063">
    <property type="entry name" value="SAM-dependent_MTases_sf"/>
</dbReference>
<keyword evidence="2" id="KW-0808">Transferase</keyword>
<dbReference type="Pfam" id="PF13649">
    <property type="entry name" value="Methyltransf_25"/>
    <property type="match status" value="1"/>
</dbReference>
<dbReference type="PANTHER" id="PTHR42912:SF80">
    <property type="entry name" value="METHYLTRANSFERASE DOMAIN-CONTAINING PROTEIN"/>
    <property type="match status" value="1"/>
</dbReference>
<dbReference type="SUPFAM" id="SSF53335">
    <property type="entry name" value="S-adenosyl-L-methionine-dependent methyltransferases"/>
    <property type="match status" value="1"/>
</dbReference>
<dbReference type="AlphaFoldDB" id="A0A5C2RXC4"/>
<protein>
    <submittedName>
        <fullName evidence="2">S-adenosyl-L-methionine-dependent methyltransferase</fullName>
    </submittedName>
</protein>